<protein>
    <submittedName>
        <fullName evidence="2">Uncharacterized protein</fullName>
    </submittedName>
</protein>
<gene>
    <name evidence="2" type="ORF">Mal52_29520</name>
</gene>
<proteinExistence type="predicted"/>
<organism evidence="2 3">
    <name type="scientific">Symmachiella dynata</name>
    <dbReference type="NCBI Taxonomy" id="2527995"/>
    <lineage>
        <taxon>Bacteria</taxon>
        <taxon>Pseudomonadati</taxon>
        <taxon>Planctomycetota</taxon>
        <taxon>Planctomycetia</taxon>
        <taxon>Planctomycetales</taxon>
        <taxon>Planctomycetaceae</taxon>
        <taxon>Symmachiella</taxon>
    </lineage>
</organism>
<feature type="transmembrane region" description="Helical" evidence="1">
    <location>
        <begin position="95"/>
        <end position="116"/>
    </location>
</feature>
<keyword evidence="1" id="KW-0472">Membrane</keyword>
<reference evidence="2 3" key="1">
    <citation type="submission" date="2019-02" db="EMBL/GenBank/DDBJ databases">
        <title>Deep-cultivation of Planctomycetes and their phenomic and genomic characterization uncovers novel biology.</title>
        <authorList>
            <person name="Wiegand S."/>
            <person name="Jogler M."/>
            <person name="Boedeker C."/>
            <person name="Pinto D."/>
            <person name="Vollmers J."/>
            <person name="Rivas-Marin E."/>
            <person name="Kohn T."/>
            <person name="Peeters S.H."/>
            <person name="Heuer A."/>
            <person name="Rast P."/>
            <person name="Oberbeckmann S."/>
            <person name="Bunk B."/>
            <person name="Jeske O."/>
            <person name="Meyerdierks A."/>
            <person name="Storesund J.E."/>
            <person name="Kallscheuer N."/>
            <person name="Luecker S."/>
            <person name="Lage O.M."/>
            <person name="Pohl T."/>
            <person name="Merkel B.J."/>
            <person name="Hornburger P."/>
            <person name="Mueller R.-W."/>
            <person name="Bruemmer F."/>
            <person name="Labrenz M."/>
            <person name="Spormann A.M."/>
            <person name="Op den Camp H."/>
            <person name="Overmann J."/>
            <person name="Amann R."/>
            <person name="Jetten M.S.M."/>
            <person name="Mascher T."/>
            <person name="Medema M.H."/>
            <person name="Devos D.P."/>
            <person name="Kaster A.-K."/>
            <person name="Ovreas L."/>
            <person name="Rohde M."/>
            <person name="Galperin M.Y."/>
            <person name="Jogler C."/>
        </authorList>
    </citation>
    <scope>NUCLEOTIDE SEQUENCE [LARGE SCALE GENOMIC DNA]</scope>
    <source>
        <strain evidence="2 3">Mal52</strain>
    </source>
</reference>
<evidence type="ECO:0000256" key="1">
    <source>
        <dbReference type="SAM" id="Phobius"/>
    </source>
</evidence>
<dbReference type="AlphaFoldDB" id="A0A517ZPW0"/>
<accession>A0A517ZPW0</accession>
<evidence type="ECO:0000313" key="2">
    <source>
        <dbReference type="EMBL" id="QDU44470.1"/>
    </source>
</evidence>
<evidence type="ECO:0000313" key="3">
    <source>
        <dbReference type="Proteomes" id="UP000319383"/>
    </source>
</evidence>
<dbReference type="Proteomes" id="UP000319383">
    <property type="component" value="Chromosome"/>
</dbReference>
<feature type="transmembrane region" description="Helical" evidence="1">
    <location>
        <begin position="64"/>
        <end position="83"/>
    </location>
</feature>
<dbReference type="KEGG" id="sdyn:Mal52_29520"/>
<keyword evidence="3" id="KW-1185">Reference proteome</keyword>
<dbReference type="RefSeq" id="WP_145376828.1">
    <property type="nucleotide sequence ID" value="NZ_CP036276.1"/>
</dbReference>
<keyword evidence="1" id="KW-0812">Transmembrane</keyword>
<sequence>MLHPTQGDGFRISTSHCRPVLMAQFAVGLTIWLGTLSYLFVFWITTLGGNGFCTTWGCRPSFEVLPFLHTFWLLAFLPPACFAASVAPPKLARRIALAALVLGIGVGVYDTILWAVKMAERGAYIQPLEYIQRWGYRLATSVVDLPLLALPVAAGLAWYIAHRRLTGSSK</sequence>
<dbReference type="EMBL" id="CP036276">
    <property type="protein sequence ID" value="QDU44470.1"/>
    <property type="molecule type" value="Genomic_DNA"/>
</dbReference>
<name>A0A517ZPW0_9PLAN</name>
<feature type="transmembrane region" description="Helical" evidence="1">
    <location>
        <begin position="21"/>
        <end position="44"/>
    </location>
</feature>
<feature type="transmembrane region" description="Helical" evidence="1">
    <location>
        <begin position="136"/>
        <end position="161"/>
    </location>
</feature>
<keyword evidence="1" id="KW-1133">Transmembrane helix</keyword>